<dbReference type="InterPro" id="IPR032394">
    <property type="entry name" value="Anoct_dimer"/>
</dbReference>
<dbReference type="GO" id="GO:0046983">
    <property type="term" value="F:protein dimerization activity"/>
    <property type="evidence" value="ECO:0007669"/>
    <property type="project" value="InterPro"/>
</dbReference>
<evidence type="ECO:0000313" key="4">
    <source>
        <dbReference type="Proteomes" id="UP000801492"/>
    </source>
</evidence>
<keyword evidence="4" id="KW-1185">Reference proteome</keyword>
<proteinExistence type="predicted"/>
<name>A0A8K0G3V9_IGNLU</name>
<evidence type="ECO:0000256" key="1">
    <source>
        <dbReference type="SAM" id="SignalP"/>
    </source>
</evidence>
<keyword evidence="1" id="KW-0732">Signal</keyword>
<feature type="domain" description="Anoctamin dimerisation" evidence="2">
    <location>
        <begin position="46"/>
        <end position="123"/>
    </location>
</feature>
<protein>
    <recommendedName>
        <fullName evidence="2">Anoctamin dimerisation domain-containing protein</fullName>
    </recommendedName>
</protein>
<feature type="non-terminal residue" evidence="3">
    <location>
        <position position="1"/>
    </location>
</feature>
<evidence type="ECO:0000259" key="2">
    <source>
        <dbReference type="Pfam" id="PF16178"/>
    </source>
</evidence>
<dbReference type="Proteomes" id="UP000801492">
    <property type="component" value="Unassembled WGS sequence"/>
</dbReference>
<gene>
    <name evidence="3" type="ORF">ILUMI_18716</name>
</gene>
<sequence>GKFERLLFVLLRLPIETLLQEADRQKIPLSFMLGGDESKEELNRCRFLTACFAKKVERQEGEVTVTSAEKIMFIYQKLNTAKFGDDPQDYGINELIRRRIVDTAYPLHDVDGDPLKSEPISDRK</sequence>
<feature type="signal peptide" evidence="1">
    <location>
        <begin position="1"/>
        <end position="19"/>
    </location>
</feature>
<accession>A0A8K0G3V9</accession>
<dbReference type="OrthoDB" id="296386at2759"/>
<feature type="non-terminal residue" evidence="3">
    <location>
        <position position="124"/>
    </location>
</feature>
<dbReference type="Pfam" id="PF16178">
    <property type="entry name" value="Anoct_dimer"/>
    <property type="match status" value="1"/>
</dbReference>
<organism evidence="3 4">
    <name type="scientific">Ignelater luminosus</name>
    <name type="common">Cucubano</name>
    <name type="synonym">Pyrophorus luminosus</name>
    <dbReference type="NCBI Taxonomy" id="2038154"/>
    <lineage>
        <taxon>Eukaryota</taxon>
        <taxon>Metazoa</taxon>
        <taxon>Ecdysozoa</taxon>
        <taxon>Arthropoda</taxon>
        <taxon>Hexapoda</taxon>
        <taxon>Insecta</taxon>
        <taxon>Pterygota</taxon>
        <taxon>Neoptera</taxon>
        <taxon>Endopterygota</taxon>
        <taxon>Coleoptera</taxon>
        <taxon>Polyphaga</taxon>
        <taxon>Elateriformia</taxon>
        <taxon>Elateroidea</taxon>
        <taxon>Elateridae</taxon>
        <taxon>Agrypninae</taxon>
        <taxon>Pyrophorini</taxon>
        <taxon>Ignelater</taxon>
    </lineage>
</organism>
<evidence type="ECO:0000313" key="3">
    <source>
        <dbReference type="EMBL" id="KAF2887457.1"/>
    </source>
</evidence>
<reference evidence="3" key="1">
    <citation type="submission" date="2019-08" db="EMBL/GenBank/DDBJ databases">
        <title>The genome of the North American firefly Photinus pyralis.</title>
        <authorList>
            <consortium name="Photinus pyralis genome working group"/>
            <person name="Fallon T.R."/>
            <person name="Sander Lower S.E."/>
            <person name="Weng J.-K."/>
        </authorList>
    </citation>
    <scope>NUCLEOTIDE SEQUENCE</scope>
    <source>
        <strain evidence="3">TRF0915ILg1</strain>
        <tissue evidence="3">Whole body</tissue>
    </source>
</reference>
<dbReference type="EMBL" id="VTPC01083422">
    <property type="protein sequence ID" value="KAF2887457.1"/>
    <property type="molecule type" value="Genomic_DNA"/>
</dbReference>
<dbReference type="AlphaFoldDB" id="A0A8K0G3V9"/>
<feature type="chain" id="PRO_5035459400" description="Anoctamin dimerisation domain-containing protein" evidence="1">
    <location>
        <begin position="20"/>
        <end position="124"/>
    </location>
</feature>
<comment type="caution">
    <text evidence="3">The sequence shown here is derived from an EMBL/GenBank/DDBJ whole genome shotgun (WGS) entry which is preliminary data.</text>
</comment>